<organism evidence="4 5">
    <name type="scientific">Amycolatopsis deserti</name>
    <dbReference type="NCBI Taxonomy" id="185696"/>
    <lineage>
        <taxon>Bacteria</taxon>
        <taxon>Bacillati</taxon>
        <taxon>Actinomycetota</taxon>
        <taxon>Actinomycetes</taxon>
        <taxon>Pseudonocardiales</taxon>
        <taxon>Pseudonocardiaceae</taxon>
        <taxon>Amycolatopsis</taxon>
    </lineage>
</organism>
<dbReference type="InterPro" id="IPR001126">
    <property type="entry name" value="UmuC"/>
</dbReference>
<feature type="compositionally biased region" description="Pro residues" evidence="2">
    <location>
        <begin position="470"/>
        <end position="480"/>
    </location>
</feature>
<protein>
    <recommendedName>
        <fullName evidence="3">UmuC domain-containing protein</fullName>
    </recommendedName>
</protein>
<sequence>MWVELRERGGATWPGARAAARELGNGGGAARRHRRGAPRGRLAREVRRAAPGSTRAEQRMSTVDKPPRMLVLWVPDWPAVAACLAAGTPLHLPAAVFHANRVVACTAITRAAGIRRGMRRRDAQSRCPELQVFGPDEDRDARLFEPVAAAVEELVVGVEVVRPGLVAVPADGASGYFGGELRLAELLVEHVSHQVECQIGIADGLFAATLAAHRSRIVDRDGAAGFLAPLPVGELDQPDADRAELVDLLRRLGLRTLGAFAELAERDVAARFGRAGMVAHRLARGLDERPPHRRQPPPELTVTKAFDPPLDRVDAAAFMARTLAERFHGGLARHGLACTRLGIYATTEHGEELSRVWRCAEPLTPQGIADRVRWQFEGWLRAAPDERPTAGVERLRLAPEETVEGHSLQLGLWQEGIHGLADERAEKAGRALVRVQGLLGPDSVFTAVLDGGRGPAERVRLVPWGDPRTPRNPPDTPWPGRLPAPSPATVYEQPLPARVLDASGAEVHITRRRELSAAPHRVSVGDGPPREVLDWAGPWLVDAHWWTPGGDGVRTRVQAVLAGEPETAVLLTRVGGTSPRWTVEGVYD</sequence>
<dbReference type="PANTHER" id="PTHR35369:SF2">
    <property type="entry name" value="BLR3025 PROTEIN"/>
    <property type="match status" value="1"/>
</dbReference>
<dbReference type="CDD" id="cd03468">
    <property type="entry name" value="PolY_like"/>
    <property type="match status" value="1"/>
</dbReference>
<evidence type="ECO:0000256" key="1">
    <source>
        <dbReference type="ARBA" id="ARBA00022763"/>
    </source>
</evidence>
<dbReference type="InterPro" id="IPR043502">
    <property type="entry name" value="DNA/RNA_pol_sf"/>
</dbReference>
<reference evidence="5" key="1">
    <citation type="journal article" date="2019" name="Int. J. Syst. Evol. Microbiol.">
        <title>The Global Catalogue of Microorganisms (GCM) 10K type strain sequencing project: providing services to taxonomists for standard genome sequencing and annotation.</title>
        <authorList>
            <consortium name="The Broad Institute Genomics Platform"/>
            <consortium name="The Broad Institute Genome Sequencing Center for Infectious Disease"/>
            <person name="Wu L."/>
            <person name="Ma J."/>
        </authorList>
    </citation>
    <scope>NUCLEOTIDE SEQUENCE [LARGE SCALE GENOMIC DNA]</scope>
    <source>
        <strain evidence="5">CGMCC 4.7677</strain>
    </source>
</reference>
<gene>
    <name evidence="4" type="ORF">GCM10017786_30370</name>
</gene>
<evidence type="ECO:0000313" key="4">
    <source>
        <dbReference type="EMBL" id="GHE95812.1"/>
    </source>
</evidence>
<name>A0ABQ3IYI2_9PSEU</name>
<feature type="region of interest" description="Disordered" evidence="2">
    <location>
        <begin position="459"/>
        <end position="480"/>
    </location>
</feature>
<dbReference type="PANTHER" id="PTHR35369">
    <property type="entry name" value="BLR3025 PROTEIN-RELATED"/>
    <property type="match status" value="1"/>
</dbReference>
<accession>A0ABQ3IYI2</accession>
<evidence type="ECO:0000256" key="2">
    <source>
        <dbReference type="SAM" id="MobiDB-lite"/>
    </source>
</evidence>
<proteinExistence type="predicted"/>
<keyword evidence="5" id="KW-1185">Reference proteome</keyword>
<feature type="domain" description="UmuC" evidence="3">
    <location>
        <begin position="92"/>
        <end position="212"/>
    </location>
</feature>
<dbReference type="EMBL" id="BNAU01000003">
    <property type="protein sequence ID" value="GHE95812.1"/>
    <property type="molecule type" value="Genomic_DNA"/>
</dbReference>
<dbReference type="InterPro" id="IPR050356">
    <property type="entry name" value="SulA_CellDiv_inhibitor"/>
</dbReference>
<evidence type="ECO:0000259" key="3">
    <source>
        <dbReference type="Pfam" id="PF00817"/>
    </source>
</evidence>
<dbReference type="SUPFAM" id="SSF56672">
    <property type="entry name" value="DNA/RNA polymerases"/>
    <property type="match status" value="1"/>
</dbReference>
<keyword evidence="1" id="KW-0227">DNA damage</keyword>
<dbReference type="Proteomes" id="UP000605897">
    <property type="component" value="Unassembled WGS sequence"/>
</dbReference>
<evidence type="ECO:0000313" key="5">
    <source>
        <dbReference type="Proteomes" id="UP000605897"/>
    </source>
</evidence>
<dbReference type="Pfam" id="PF00817">
    <property type="entry name" value="IMS"/>
    <property type="match status" value="1"/>
</dbReference>
<feature type="region of interest" description="Disordered" evidence="2">
    <location>
        <begin position="22"/>
        <end position="61"/>
    </location>
</feature>
<dbReference type="Gene3D" id="3.40.1170.60">
    <property type="match status" value="1"/>
</dbReference>
<comment type="caution">
    <text evidence="4">The sequence shown here is derived from an EMBL/GenBank/DDBJ whole genome shotgun (WGS) entry which is preliminary data.</text>
</comment>